<comment type="caution">
    <text evidence="4">The sequence shown here is derived from an EMBL/GenBank/DDBJ whole genome shotgun (WGS) entry which is preliminary data.</text>
</comment>
<keyword evidence="5" id="KW-1185">Reference proteome</keyword>
<reference evidence="4" key="2">
    <citation type="submission" date="2020-11" db="EMBL/GenBank/DDBJ databases">
        <authorList>
            <person name="Cecchin M."/>
            <person name="Marcolungo L."/>
            <person name="Rossato M."/>
            <person name="Girolomoni L."/>
            <person name="Cosentino E."/>
            <person name="Cuine S."/>
            <person name="Li-Beisson Y."/>
            <person name="Delledonne M."/>
            <person name="Ballottari M."/>
        </authorList>
    </citation>
    <scope>NUCLEOTIDE SEQUENCE</scope>
    <source>
        <strain evidence="4">211/11P</strain>
        <tissue evidence="4">Whole cell</tissue>
    </source>
</reference>
<dbReference type="OrthoDB" id="512667at2759"/>
<evidence type="ECO:0000259" key="3">
    <source>
        <dbReference type="PROSITE" id="PS51501"/>
    </source>
</evidence>
<protein>
    <recommendedName>
        <fullName evidence="3">DNL-type domain-containing protein</fullName>
    </recommendedName>
</protein>
<dbReference type="GO" id="GO:0008270">
    <property type="term" value="F:zinc ion binding"/>
    <property type="evidence" value="ECO:0007669"/>
    <property type="project" value="UniProtKB-KW"/>
</dbReference>
<dbReference type="Proteomes" id="UP001055712">
    <property type="component" value="Unassembled WGS sequence"/>
</dbReference>
<dbReference type="PANTHER" id="PTHR20922:SF15">
    <property type="entry name" value="A_TM021B04.14 PROTEIN"/>
    <property type="match status" value="1"/>
</dbReference>
<feature type="compositionally biased region" description="Polar residues" evidence="2">
    <location>
        <begin position="47"/>
        <end position="59"/>
    </location>
</feature>
<reference evidence="4" key="1">
    <citation type="journal article" date="2019" name="Plant J.">
        <title>Chlorella vulgaris genome assembly and annotation reveals the molecular basis for metabolic acclimation to high light conditions.</title>
        <authorList>
            <person name="Cecchin M."/>
            <person name="Marcolungo L."/>
            <person name="Rossato M."/>
            <person name="Girolomoni L."/>
            <person name="Cosentino E."/>
            <person name="Cuine S."/>
            <person name="Li-Beisson Y."/>
            <person name="Delledonne M."/>
            <person name="Ballottari M."/>
        </authorList>
    </citation>
    <scope>NUCLEOTIDE SEQUENCE</scope>
    <source>
        <strain evidence="4">211/11P</strain>
    </source>
</reference>
<evidence type="ECO:0000256" key="2">
    <source>
        <dbReference type="SAM" id="MobiDB-lite"/>
    </source>
</evidence>
<dbReference type="InterPro" id="IPR007853">
    <property type="entry name" value="Znf_DNL-typ"/>
</dbReference>
<accession>A0A9D4Z1C0</accession>
<dbReference type="GO" id="GO:0005739">
    <property type="term" value="C:mitochondrion"/>
    <property type="evidence" value="ECO:0007669"/>
    <property type="project" value="TreeGrafter"/>
</dbReference>
<gene>
    <name evidence="4" type="ORF">D9Q98_000202</name>
</gene>
<keyword evidence="1" id="KW-0863">Zinc-finger</keyword>
<dbReference type="GO" id="GO:0050821">
    <property type="term" value="P:protein stabilization"/>
    <property type="evidence" value="ECO:0007669"/>
    <property type="project" value="TreeGrafter"/>
</dbReference>
<dbReference type="PROSITE" id="PS51501">
    <property type="entry name" value="ZF_DNL"/>
    <property type="match status" value="1"/>
</dbReference>
<dbReference type="PANTHER" id="PTHR20922">
    <property type="entry name" value="DNL-TYPE ZINC FINGER PROTEIN"/>
    <property type="match status" value="1"/>
</dbReference>
<evidence type="ECO:0000313" key="4">
    <source>
        <dbReference type="EMBL" id="KAI3437754.1"/>
    </source>
</evidence>
<dbReference type="InterPro" id="IPR024158">
    <property type="entry name" value="Mt_import_TIM15"/>
</dbReference>
<organism evidence="4 5">
    <name type="scientific">Chlorella vulgaris</name>
    <name type="common">Green alga</name>
    <dbReference type="NCBI Taxonomy" id="3077"/>
    <lineage>
        <taxon>Eukaryota</taxon>
        <taxon>Viridiplantae</taxon>
        <taxon>Chlorophyta</taxon>
        <taxon>core chlorophytes</taxon>
        <taxon>Trebouxiophyceae</taxon>
        <taxon>Chlorellales</taxon>
        <taxon>Chlorellaceae</taxon>
        <taxon>Chlorella clade</taxon>
        <taxon>Chlorella</taxon>
    </lineage>
</organism>
<evidence type="ECO:0000256" key="1">
    <source>
        <dbReference type="PROSITE-ProRule" id="PRU00834"/>
    </source>
</evidence>
<keyword evidence="1" id="KW-0479">Metal-binding</keyword>
<dbReference type="GO" id="GO:0051087">
    <property type="term" value="F:protein-folding chaperone binding"/>
    <property type="evidence" value="ECO:0007669"/>
    <property type="project" value="TreeGrafter"/>
</dbReference>
<keyword evidence="1" id="KW-0862">Zinc</keyword>
<feature type="domain" description="DNL-type" evidence="3">
    <location>
        <begin position="191"/>
        <end position="275"/>
    </location>
</feature>
<feature type="region of interest" description="Disordered" evidence="2">
    <location>
        <begin position="1"/>
        <end position="59"/>
    </location>
</feature>
<dbReference type="Pfam" id="PF05180">
    <property type="entry name" value="zf-DNL"/>
    <property type="match status" value="1"/>
</dbReference>
<proteinExistence type="predicted"/>
<name>A0A9D4Z1C0_CHLVU</name>
<dbReference type="GO" id="GO:0006457">
    <property type="term" value="P:protein folding"/>
    <property type="evidence" value="ECO:0007669"/>
    <property type="project" value="TreeGrafter"/>
</dbReference>
<sequence>MQVARPHVAAAPLTGNPRRSYPRRPLVACTASHADGRPFDRPATAATPETWSGAASPSAATPLPGGALWWHHWNNTVDPLYGNNFVLQRPRVGGPGLVRAVQQPKPVRQPAAAPATAVVWKNPSAGGGLVLGSSLCSGSVVIDTDFEVLQPPLAPTMLPNTTCVGLVWQPAEGEEGTAEVEPGSLRRNSKHPRRTQALRYTCNLCGEVNDAVVNPHAWTDGSVFARCQGCTAVHKLKDNLKIFTELAGPVFPPRDLRSNYLVQEILDRIQENNRN</sequence>
<evidence type="ECO:0000313" key="5">
    <source>
        <dbReference type="Proteomes" id="UP001055712"/>
    </source>
</evidence>
<dbReference type="EMBL" id="SIDB01000001">
    <property type="protein sequence ID" value="KAI3437754.1"/>
    <property type="molecule type" value="Genomic_DNA"/>
</dbReference>
<dbReference type="AlphaFoldDB" id="A0A9D4Z1C0"/>
<dbReference type="GO" id="GO:0030150">
    <property type="term" value="P:protein import into mitochondrial matrix"/>
    <property type="evidence" value="ECO:0007669"/>
    <property type="project" value="TreeGrafter"/>
</dbReference>